<evidence type="ECO:0000313" key="2">
    <source>
        <dbReference type="Proteomes" id="UP000001514"/>
    </source>
</evidence>
<dbReference type="AlphaFoldDB" id="D8RDP8"/>
<reference evidence="1 2" key="1">
    <citation type="journal article" date="2011" name="Science">
        <title>The Selaginella genome identifies genetic changes associated with the evolution of vascular plants.</title>
        <authorList>
            <person name="Banks J.A."/>
            <person name="Nishiyama T."/>
            <person name="Hasebe M."/>
            <person name="Bowman J.L."/>
            <person name="Gribskov M."/>
            <person name="dePamphilis C."/>
            <person name="Albert V.A."/>
            <person name="Aono N."/>
            <person name="Aoyama T."/>
            <person name="Ambrose B.A."/>
            <person name="Ashton N.W."/>
            <person name="Axtell M.J."/>
            <person name="Barker E."/>
            <person name="Barker M.S."/>
            <person name="Bennetzen J.L."/>
            <person name="Bonawitz N.D."/>
            <person name="Chapple C."/>
            <person name="Cheng C."/>
            <person name="Correa L.G."/>
            <person name="Dacre M."/>
            <person name="DeBarry J."/>
            <person name="Dreyer I."/>
            <person name="Elias M."/>
            <person name="Engstrom E.M."/>
            <person name="Estelle M."/>
            <person name="Feng L."/>
            <person name="Finet C."/>
            <person name="Floyd S.K."/>
            <person name="Frommer W.B."/>
            <person name="Fujita T."/>
            <person name="Gramzow L."/>
            <person name="Gutensohn M."/>
            <person name="Harholt J."/>
            <person name="Hattori M."/>
            <person name="Heyl A."/>
            <person name="Hirai T."/>
            <person name="Hiwatashi Y."/>
            <person name="Ishikawa M."/>
            <person name="Iwata M."/>
            <person name="Karol K.G."/>
            <person name="Koehler B."/>
            <person name="Kolukisaoglu U."/>
            <person name="Kubo M."/>
            <person name="Kurata T."/>
            <person name="Lalonde S."/>
            <person name="Li K."/>
            <person name="Li Y."/>
            <person name="Litt A."/>
            <person name="Lyons E."/>
            <person name="Manning G."/>
            <person name="Maruyama T."/>
            <person name="Michael T.P."/>
            <person name="Mikami K."/>
            <person name="Miyazaki S."/>
            <person name="Morinaga S."/>
            <person name="Murata T."/>
            <person name="Mueller-Roeber B."/>
            <person name="Nelson D.R."/>
            <person name="Obara M."/>
            <person name="Oguri Y."/>
            <person name="Olmstead R.G."/>
            <person name="Onodera N."/>
            <person name="Petersen B.L."/>
            <person name="Pils B."/>
            <person name="Prigge M."/>
            <person name="Rensing S.A."/>
            <person name="Riano-Pachon D.M."/>
            <person name="Roberts A.W."/>
            <person name="Sato Y."/>
            <person name="Scheller H.V."/>
            <person name="Schulz B."/>
            <person name="Schulz C."/>
            <person name="Shakirov E.V."/>
            <person name="Shibagaki N."/>
            <person name="Shinohara N."/>
            <person name="Shippen D.E."/>
            <person name="Soerensen I."/>
            <person name="Sotooka R."/>
            <person name="Sugimoto N."/>
            <person name="Sugita M."/>
            <person name="Sumikawa N."/>
            <person name="Tanurdzic M."/>
            <person name="Theissen G."/>
            <person name="Ulvskov P."/>
            <person name="Wakazuki S."/>
            <person name="Weng J.K."/>
            <person name="Willats W.W."/>
            <person name="Wipf D."/>
            <person name="Wolf P.G."/>
            <person name="Yang L."/>
            <person name="Zimmer A.D."/>
            <person name="Zhu Q."/>
            <person name="Mitros T."/>
            <person name="Hellsten U."/>
            <person name="Loque D."/>
            <person name="Otillar R."/>
            <person name="Salamov A."/>
            <person name="Schmutz J."/>
            <person name="Shapiro H."/>
            <person name="Lindquist E."/>
            <person name="Lucas S."/>
            <person name="Rokhsar D."/>
            <person name="Grigoriev I.V."/>
        </authorList>
    </citation>
    <scope>NUCLEOTIDE SEQUENCE [LARGE SCALE GENOMIC DNA]</scope>
</reference>
<sequence length="185" mass="21100">MPGFCTVVLPEYRDSKKAEGSEKREFFLLLFLYTRLARSLEHKSGMKKRKRGWEYPRFPACRTSRCVTNPRPYELGTTFVRLGAAHPTALFEFDDGERLEYLLEHMKSLANDEGAIVHPGMPDGREIRGFLHDLRFLCCAEDHQLSGGKTMATALSFFYTQIVTSTLFKGINSGCKEEGDLTFKD</sequence>
<protein>
    <submittedName>
        <fullName evidence="1">Uncharacterized protein</fullName>
    </submittedName>
</protein>
<keyword evidence="2" id="KW-1185">Reference proteome</keyword>
<dbReference type="Gramene" id="EFJ29538">
    <property type="protein sequence ID" value="EFJ29538"/>
    <property type="gene ID" value="SELMODRAFT_410121"/>
</dbReference>
<name>D8RDP8_SELML</name>
<dbReference type="HOGENOM" id="CLU_1463639_0_0_1"/>
<dbReference type="EMBL" id="GL377577">
    <property type="protein sequence ID" value="EFJ29538.1"/>
    <property type="molecule type" value="Genomic_DNA"/>
</dbReference>
<proteinExistence type="predicted"/>
<gene>
    <name evidence="1" type="ORF">SELMODRAFT_410121</name>
</gene>
<dbReference type="KEGG" id="smo:SELMODRAFT_410121"/>
<evidence type="ECO:0000313" key="1">
    <source>
        <dbReference type="EMBL" id="EFJ29538.1"/>
    </source>
</evidence>
<organism evidence="2">
    <name type="scientific">Selaginella moellendorffii</name>
    <name type="common">Spikemoss</name>
    <dbReference type="NCBI Taxonomy" id="88036"/>
    <lineage>
        <taxon>Eukaryota</taxon>
        <taxon>Viridiplantae</taxon>
        <taxon>Streptophyta</taxon>
        <taxon>Embryophyta</taxon>
        <taxon>Tracheophyta</taxon>
        <taxon>Lycopodiopsida</taxon>
        <taxon>Selaginellales</taxon>
        <taxon>Selaginellaceae</taxon>
        <taxon>Selaginella</taxon>
    </lineage>
</organism>
<accession>D8RDP8</accession>
<dbReference type="Proteomes" id="UP000001514">
    <property type="component" value="Unassembled WGS sequence"/>
</dbReference>
<dbReference type="InParanoid" id="D8RDP8"/>